<feature type="compositionally biased region" description="Basic and acidic residues" evidence="1">
    <location>
        <begin position="783"/>
        <end position="793"/>
    </location>
</feature>
<keyword evidence="4" id="KW-1185">Reference proteome</keyword>
<dbReference type="EMBL" id="KV429041">
    <property type="protein sequence ID" value="KZT72260.1"/>
    <property type="molecule type" value="Genomic_DNA"/>
</dbReference>
<evidence type="ECO:0000256" key="1">
    <source>
        <dbReference type="SAM" id="MobiDB-lite"/>
    </source>
</evidence>
<dbReference type="Proteomes" id="UP000076727">
    <property type="component" value="Unassembled WGS sequence"/>
</dbReference>
<dbReference type="STRING" id="1314783.A0A165SNI5"/>
<name>A0A165SNI5_9APHY</name>
<feature type="region of interest" description="Disordered" evidence="1">
    <location>
        <begin position="169"/>
        <end position="249"/>
    </location>
</feature>
<dbReference type="Gene3D" id="1.25.40.180">
    <property type="match status" value="1"/>
</dbReference>
<feature type="region of interest" description="Disordered" evidence="1">
    <location>
        <begin position="290"/>
        <end position="372"/>
    </location>
</feature>
<evidence type="ECO:0000313" key="3">
    <source>
        <dbReference type="EMBL" id="KZT72260.1"/>
    </source>
</evidence>
<accession>A0A165SNI5</accession>
<evidence type="ECO:0000259" key="2">
    <source>
        <dbReference type="Pfam" id="PF12152"/>
    </source>
</evidence>
<dbReference type="InterPro" id="IPR016024">
    <property type="entry name" value="ARM-type_fold"/>
</dbReference>
<dbReference type="InterPro" id="IPR022745">
    <property type="entry name" value="eIF4G1_eIF4E-bd"/>
</dbReference>
<feature type="region of interest" description="Disordered" evidence="1">
    <location>
        <begin position="609"/>
        <end position="631"/>
    </location>
</feature>
<gene>
    <name evidence="3" type="ORF">DAEQUDRAFT_705318</name>
</gene>
<dbReference type="Pfam" id="PF12152">
    <property type="entry name" value="eIF_4G1"/>
    <property type="match status" value="1"/>
</dbReference>
<evidence type="ECO:0000313" key="4">
    <source>
        <dbReference type="Proteomes" id="UP000076727"/>
    </source>
</evidence>
<feature type="compositionally biased region" description="Polar residues" evidence="1">
    <location>
        <begin position="340"/>
        <end position="354"/>
    </location>
</feature>
<dbReference type="SUPFAM" id="SSF101489">
    <property type="entry name" value="Eukaryotic initiation factor 4f subunit eIF4g, eIF4e-binding domain"/>
    <property type="match status" value="1"/>
</dbReference>
<protein>
    <recommendedName>
        <fullName evidence="2">Eukaryotic translation initiation factor 4G1 eIF4E-binding domain-containing protein</fullName>
    </recommendedName>
</protein>
<feature type="compositionally biased region" description="Polar residues" evidence="1">
    <location>
        <begin position="196"/>
        <end position="205"/>
    </location>
</feature>
<dbReference type="AlphaFoldDB" id="A0A165SNI5"/>
<dbReference type="InterPro" id="IPR036211">
    <property type="entry name" value="eIF4G_eIF4E-bd_sf"/>
</dbReference>
<feature type="compositionally biased region" description="Basic and acidic residues" evidence="1">
    <location>
        <begin position="290"/>
        <end position="315"/>
    </location>
</feature>
<dbReference type="SUPFAM" id="SSF48371">
    <property type="entry name" value="ARM repeat"/>
    <property type="match status" value="1"/>
</dbReference>
<feature type="compositionally biased region" description="Low complexity" evidence="1">
    <location>
        <begin position="176"/>
        <end position="193"/>
    </location>
</feature>
<organism evidence="3 4">
    <name type="scientific">Daedalea quercina L-15889</name>
    <dbReference type="NCBI Taxonomy" id="1314783"/>
    <lineage>
        <taxon>Eukaryota</taxon>
        <taxon>Fungi</taxon>
        <taxon>Dikarya</taxon>
        <taxon>Basidiomycota</taxon>
        <taxon>Agaricomycotina</taxon>
        <taxon>Agaricomycetes</taxon>
        <taxon>Polyporales</taxon>
        <taxon>Fomitopsis</taxon>
    </lineage>
</organism>
<feature type="compositionally biased region" description="Polar residues" evidence="1">
    <location>
        <begin position="622"/>
        <end position="631"/>
    </location>
</feature>
<dbReference type="Gene3D" id="1.20.970.30">
    <property type="entry name" value="eIF4G, eIF4E-binding domain"/>
    <property type="match status" value="1"/>
</dbReference>
<sequence length="793" mass="85737">MAEYPVTSNLKASFQHPSNLSPWRKRPPELTVSAASSHSVFSAREQGLLQPVRARRLGQDVATNVIDSVVISQTPVNTAKPASAVTLGSNNISVPIAFSLTSVPNLKLASVSSFGSIPAAPVSAWDGKWTGSPLQHDPTFSPTHPTQSNFDVNKLFCNPTSALALSIAPSQAPSDVTSPLTQVSPSPQSPSLPIQAESSNVSSHPPDSRFIPGSRLRLHQNDAPPTSGAASNNRLSVHARPFQPRPSRVMLRRPDGTEVQLDSFKKGIARPRLPVIPVLPARKKQVWRVKEQQEKAKEDVDKTIGEVKEAEEPKHSKTSTTAALETDDVQQKPSPGPLDPSSNSIQPISRSPSSAMARGPHADVIHSPSQAGVGSSLLGEARVASFAEGAETIPALVKDEAREVFAMLMQTSTSSEGHQHGLLAHAATIDSLHTSVKVPVTLTNIGTPDVDDLSKDNLSISSMTEEQVSLQLGRYVTDFLRIRDLDEGETYLHSLPSGDRWRIVYRLVSSALLSAGAVADAKLVGKLFSRAAPKDLISPEAFDAGFFPVLEIIDVIALHTTNAISLLAIMLKATQLDEKQLDRLVRRAAGDSSEILLALVLPLRETSPSAHRTSRRPVMQPRNGSPTMTSTNYNLSKTAVWPAQRDSYRPDHVSIRNKPISQPDSSALATGRFIEDLSSVSYPEGIKSPSVELNASARRGKFRYDRDFLMQFMQICKDKPDNLPPIYYMCLEPSEQGAGTPTSYGGLQRPFAMDPPPSNAWCQSKGLALSHFGGAKGNVSRSNIRDAEHDDER</sequence>
<proteinExistence type="predicted"/>
<feature type="domain" description="Eukaryotic translation initiation factor 4G1 eIF4E-binding" evidence="2">
    <location>
        <begin position="665"/>
        <end position="721"/>
    </location>
</feature>
<reference evidence="3 4" key="1">
    <citation type="journal article" date="2016" name="Mol. Biol. Evol.">
        <title>Comparative Genomics of Early-Diverging Mushroom-Forming Fungi Provides Insights into the Origins of Lignocellulose Decay Capabilities.</title>
        <authorList>
            <person name="Nagy L.G."/>
            <person name="Riley R."/>
            <person name="Tritt A."/>
            <person name="Adam C."/>
            <person name="Daum C."/>
            <person name="Floudas D."/>
            <person name="Sun H."/>
            <person name="Yadav J.S."/>
            <person name="Pangilinan J."/>
            <person name="Larsson K.H."/>
            <person name="Matsuura K."/>
            <person name="Barry K."/>
            <person name="Labutti K."/>
            <person name="Kuo R."/>
            <person name="Ohm R.A."/>
            <person name="Bhattacharya S.S."/>
            <person name="Shirouzu T."/>
            <person name="Yoshinaga Y."/>
            <person name="Martin F.M."/>
            <person name="Grigoriev I.V."/>
            <person name="Hibbett D.S."/>
        </authorList>
    </citation>
    <scope>NUCLEOTIDE SEQUENCE [LARGE SCALE GENOMIC DNA]</scope>
    <source>
        <strain evidence="3 4">L-15889</strain>
    </source>
</reference>
<feature type="region of interest" description="Disordered" evidence="1">
    <location>
        <begin position="771"/>
        <end position="793"/>
    </location>
</feature>
<dbReference type="OrthoDB" id="2789223at2759"/>